<keyword evidence="6" id="KW-1185">Reference proteome</keyword>
<dbReference type="Proteomes" id="UP000653127">
    <property type="component" value="Unassembled WGS sequence"/>
</dbReference>
<evidence type="ECO:0000256" key="1">
    <source>
        <dbReference type="ARBA" id="ARBA00023015"/>
    </source>
</evidence>
<feature type="domain" description="HTH araC/xylS-type" evidence="4">
    <location>
        <begin position="181"/>
        <end position="279"/>
    </location>
</feature>
<comment type="caution">
    <text evidence="5">The sequence shown here is derived from an EMBL/GenBank/DDBJ whole genome shotgun (WGS) entry which is preliminary data.</text>
</comment>
<evidence type="ECO:0000256" key="2">
    <source>
        <dbReference type="ARBA" id="ARBA00023125"/>
    </source>
</evidence>
<dbReference type="InterPro" id="IPR009057">
    <property type="entry name" value="Homeodomain-like_sf"/>
</dbReference>
<dbReference type="GO" id="GO:0003700">
    <property type="term" value="F:DNA-binding transcription factor activity"/>
    <property type="evidence" value="ECO:0007669"/>
    <property type="project" value="InterPro"/>
</dbReference>
<dbReference type="PRINTS" id="PR00032">
    <property type="entry name" value="HTHARAC"/>
</dbReference>
<dbReference type="InterPro" id="IPR037923">
    <property type="entry name" value="HTH-like"/>
</dbReference>
<keyword evidence="2" id="KW-0238">DNA-binding</keyword>
<gene>
    <name evidence="5" type="ORF">H8711_08555</name>
</gene>
<evidence type="ECO:0000259" key="4">
    <source>
        <dbReference type="PROSITE" id="PS01124"/>
    </source>
</evidence>
<dbReference type="PROSITE" id="PS01124">
    <property type="entry name" value="HTH_ARAC_FAMILY_2"/>
    <property type="match status" value="1"/>
</dbReference>
<evidence type="ECO:0000256" key="3">
    <source>
        <dbReference type="ARBA" id="ARBA00023163"/>
    </source>
</evidence>
<dbReference type="PANTHER" id="PTHR46796">
    <property type="entry name" value="HTH-TYPE TRANSCRIPTIONAL ACTIVATOR RHAS-RELATED"/>
    <property type="match status" value="1"/>
</dbReference>
<dbReference type="EMBL" id="JACRST010000012">
    <property type="protein sequence ID" value="MBC8546980.1"/>
    <property type="molecule type" value="Genomic_DNA"/>
</dbReference>
<accession>A0A926I516</accession>
<organism evidence="5 6">
    <name type="scientific">Ligaoa zhengdingensis</name>
    <dbReference type="NCBI Taxonomy" id="2763658"/>
    <lineage>
        <taxon>Bacteria</taxon>
        <taxon>Bacillati</taxon>
        <taxon>Bacillota</taxon>
        <taxon>Clostridia</taxon>
        <taxon>Eubacteriales</taxon>
        <taxon>Oscillospiraceae</taxon>
        <taxon>Ligaoa</taxon>
    </lineage>
</organism>
<dbReference type="Gene3D" id="1.10.10.60">
    <property type="entry name" value="Homeodomain-like"/>
    <property type="match status" value="2"/>
</dbReference>
<dbReference type="Gene3D" id="2.60.120.280">
    <property type="entry name" value="Regulatory protein AraC"/>
    <property type="match status" value="1"/>
</dbReference>
<dbReference type="SUPFAM" id="SSF51215">
    <property type="entry name" value="Regulatory protein AraC"/>
    <property type="match status" value="1"/>
</dbReference>
<dbReference type="PANTHER" id="PTHR46796:SF6">
    <property type="entry name" value="ARAC SUBFAMILY"/>
    <property type="match status" value="1"/>
</dbReference>
<dbReference type="InterPro" id="IPR018060">
    <property type="entry name" value="HTH_AraC"/>
</dbReference>
<keyword evidence="3" id="KW-0804">Transcription</keyword>
<dbReference type="InterPro" id="IPR050204">
    <property type="entry name" value="AraC_XylS_family_regulators"/>
</dbReference>
<evidence type="ECO:0000313" key="5">
    <source>
        <dbReference type="EMBL" id="MBC8546980.1"/>
    </source>
</evidence>
<dbReference type="SMART" id="SM00342">
    <property type="entry name" value="HTH_ARAC"/>
    <property type="match status" value="1"/>
</dbReference>
<name>A0A926I516_9FIRM</name>
<dbReference type="InterPro" id="IPR020449">
    <property type="entry name" value="Tscrpt_reg_AraC-type_HTH"/>
</dbReference>
<keyword evidence="1" id="KW-0805">Transcription regulation</keyword>
<dbReference type="Pfam" id="PF12833">
    <property type="entry name" value="HTH_18"/>
    <property type="match status" value="1"/>
</dbReference>
<reference evidence="5" key="1">
    <citation type="submission" date="2020-08" db="EMBL/GenBank/DDBJ databases">
        <title>Genome public.</title>
        <authorList>
            <person name="Liu C."/>
            <person name="Sun Q."/>
        </authorList>
    </citation>
    <scope>NUCLEOTIDE SEQUENCE</scope>
    <source>
        <strain evidence="5">NSJ-31</strain>
    </source>
</reference>
<dbReference type="SUPFAM" id="SSF46689">
    <property type="entry name" value="Homeodomain-like"/>
    <property type="match status" value="2"/>
</dbReference>
<dbReference type="AlphaFoldDB" id="A0A926I516"/>
<proteinExistence type="predicted"/>
<sequence>MLCNEPGVLPPSNYYFLTPSPLAKQILYYLLCAGSYQCAEGYYVKRKSYNSILLMCVLDGECKVKQGNNVYTACKDDVVLLNCYKPHEYYTDSSLKIKWMHFDGAQSLTFWETIQQAQSPVITSQQPEFFTDALDHLLLLLERGGPIPESFFSTAIYQILCRLLDSASIMGSTDLSDNFISKATQFIRNNLSLPITVADIAQAVNMSSSHFTRQFKIHTGLSPYEYVMNERLNLAKQLLKVTQESISNIAGKVGFSSASNFIVRFKERVGISPNQFRQMPF</sequence>
<dbReference type="Pfam" id="PF02311">
    <property type="entry name" value="AraC_binding"/>
    <property type="match status" value="1"/>
</dbReference>
<dbReference type="GO" id="GO:0043565">
    <property type="term" value="F:sequence-specific DNA binding"/>
    <property type="evidence" value="ECO:0007669"/>
    <property type="project" value="InterPro"/>
</dbReference>
<dbReference type="InterPro" id="IPR003313">
    <property type="entry name" value="AraC-bd"/>
</dbReference>
<dbReference type="RefSeq" id="WP_249283056.1">
    <property type="nucleotide sequence ID" value="NZ_JACRST010000012.1"/>
</dbReference>
<evidence type="ECO:0000313" key="6">
    <source>
        <dbReference type="Proteomes" id="UP000653127"/>
    </source>
</evidence>
<protein>
    <submittedName>
        <fullName evidence="5">Helix-turn-helix transcriptional regulator</fullName>
    </submittedName>
</protein>